<dbReference type="InterPro" id="IPR025166">
    <property type="entry name" value="Integrase_DNA_bind_dom"/>
</dbReference>
<evidence type="ECO:0000313" key="6">
    <source>
        <dbReference type="EMBL" id="EIJ34693.1"/>
    </source>
</evidence>
<dbReference type="InterPro" id="IPR002104">
    <property type="entry name" value="Integrase_catalytic"/>
</dbReference>
<accession>A0A656HEA4</accession>
<dbReference type="Gene3D" id="1.10.150.130">
    <property type="match status" value="1"/>
</dbReference>
<dbReference type="PROSITE" id="PS51898">
    <property type="entry name" value="TYR_RECOMBINASE"/>
    <property type="match status" value="1"/>
</dbReference>
<dbReference type="PANTHER" id="PTHR30629">
    <property type="entry name" value="PROPHAGE INTEGRASE"/>
    <property type="match status" value="1"/>
</dbReference>
<dbReference type="InterPro" id="IPR011010">
    <property type="entry name" value="DNA_brk_join_enz"/>
</dbReference>
<gene>
    <name evidence="6" type="ORF">Thini_2121</name>
</gene>
<evidence type="ECO:0000256" key="3">
    <source>
        <dbReference type="ARBA" id="ARBA00023125"/>
    </source>
</evidence>
<dbReference type="InterPro" id="IPR010998">
    <property type="entry name" value="Integrase_recombinase_N"/>
</dbReference>
<sequence>MAFTIKLLDSLTPQAKPYRKFEGGQRPGFGMQVSPGGKVTFIYLYREPVANKQRVMTLGGYYGVDRDGQARNGGLTLKEAYSAYADAKRIREEGRDPQIVRDETLLLEEAGRRTERELRKREASMGSIQQLLDAYVADLKADGKRSWADVEQCLTVNVYPVIPQATKAKDVTPADIRAVLAAIIQRKAMTMANKVRAYLSAAFAFGIGWDNDPNRHFEPLRFGISANPARDVPKPDKQTHTRNRALSAGEVKQLWDLLDDCGLHPKTAAAIRLLFALGGQRVEEVLGLHADEVDMQNRYVTLLNTKNGSTHVVPFGDVAAPILQERLAADTSGLLFDKVRGSGEMGYHTISKAINRTCQRTDMQSFVPRDIRRTVKTLMGYAGISKEDKDRFQNHALHDVSSKHYDRYDYLAEKRQTMAVWDAYLQTILTGEPQATVVQFRAANA</sequence>
<dbReference type="InterPro" id="IPR013762">
    <property type="entry name" value="Integrase-like_cat_sf"/>
</dbReference>
<proteinExistence type="inferred from homology"/>
<keyword evidence="7" id="KW-1185">Reference proteome</keyword>
<protein>
    <submittedName>
        <fullName evidence="6">Integrase family protein</fullName>
    </submittedName>
</protein>
<keyword evidence="4" id="KW-0233">DNA recombination</keyword>
<evidence type="ECO:0000256" key="4">
    <source>
        <dbReference type="ARBA" id="ARBA00023172"/>
    </source>
</evidence>
<dbReference type="GO" id="GO:0003677">
    <property type="term" value="F:DNA binding"/>
    <property type="evidence" value="ECO:0007669"/>
    <property type="project" value="UniProtKB-KW"/>
</dbReference>
<dbReference type="GO" id="GO:0015074">
    <property type="term" value="P:DNA integration"/>
    <property type="evidence" value="ECO:0007669"/>
    <property type="project" value="UniProtKB-KW"/>
</dbReference>
<evidence type="ECO:0000256" key="1">
    <source>
        <dbReference type="ARBA" id="ARBA00008857"/>
    </source>
</evidence>
<reference evidence="7" key="1">
    <citation type="journal article" date="2011" name="Stand. Genomic Sci.">
        <title>Genome sequence of the filamentous, gliding Thiothrix nivea neotype strain (JP2(T)).</title>
        <authorList>
            <person name="Lapidus A."/>
            <person name="Nolan M."/>
            <person name="Lucas S."/>
            <person name="Glavina Del Rio T."/>
            <person name="Tice H."/>
            <person name="Cheng J.F."/>
            <person name="Tapia R."/>
            <person name="Han C."/>
            <person name="Goodwin L."/>
            <person name="Pitluck S."/>
            <person name="Liolios K."/>
            <person name="Pagani I."/>
            <person name="Ivanova N."/>
            <person name="Huntemann M."/>
            <person name="Mavromatis K."/>
            <person name="Mikhailova N."/>
            <person name="Pati A."/>
            <person name="Chen A."/>
            <person name="Palaniappan K."/>
            <person name="Land M."/>
            <person name="Brambilla E.M."/>
            <person name="Rohde M."/>
            <person name="Abt B."/>
            <person name="Verbarg S."/>
            <person name="Goker M."/>
            <person name="Bristow J."/>
            <person name="Eisen J.A."/>
            <person name="Markowitz V."/>
            <person name="Hugenholtz P."/>
            <person name="Kyrpides N.C."/>
            <person name="Klenk H.P."/>
            <person name="Woyke T."/>
        </authorList>
    </citation>
    <scope>NUCLEOTIDE SEQUENCE [LARGE SCALE GENOMIC DNA]</scope>
    <source>
        <strain evidence="7">ATCC 35100 / DSM 5205 / JP2</strain>
    </source>
</reference>
<dbReference type="SUPFAM" id="SSF56349">
    <property type="entry name" value="DNA breaking-rejoining enzymes"/>
    <property type="match status" value="1"/>
</dbReference>
<feature type="domain" description="Tyr recombinase" evidence="5">
    <location>
        <begin position="241"/>
        <end position="419"/>
    </location>
</feature>
<dbReference type="InterPro" id="IPR050808">
    <property type="entry name" value="Phage_Integrase"/>
</dbReference>
<dbReference type="PANTHER" id="PTHR30629:SF2">
    <property type="entry name" value="PROPHAGE INTEGRASE INTS-RELATED"/>
    <property type="match status" value="1"/>
</dbReference>
<dbReference type="RefSeq" id="WP_002708620.1">
    <property type="nucleotide sequence ID" value="NZ_JH651384.1"/>
</dbReference>
<evidence type="ECO:0000256" key="2">
    <source>
        <dbReference type="ARBA" id="ARBA00022908"/>
    </source>
</evidence>
<dbReference type="Proteomes" id="UP000005317">
    <property type="component" value="Unassembled WGS sequence"/>
</dbReference>
<dbReference type="Pfam" id="PF13356">
    <property type="entry name" value="Arm-DNA-bind_3"/>
    <property type="match status" value="1"/>
</dbReference>
<dbReference type="GO" id="GO:0006310">
    <property type="term" value="P:DNA recombination"/>
    <property type="evidence" value="ECO:0007669"/>
    <property type="project" value="UniProtKB-KW"/>
</dbReference>
<organism evidence="6 7">
    <name type="scientific">Thiothrix nivea (strain ATCC 35100 / DSM 5205 / JP2)</name>
    <dbReference type="NCBI Taxonomy" id="870187"/>
    <lineage>
        <taxon>Bacteria</taxon>
        <taxon>Pseudomonadati</taxon>
        <taxon>Pseudomonadota</taxon>
        <taxon>Gammaproteobacteria</taxon>
        <taxon>Thiotrichales</taxon>
        <taxon>Thiotrichaceae</taxon>
        <taxon>Thiothrix</taxon>
    </lineage>
</organism>
<dbReference type="Gene3D" id="1.10.443.10">
    <property type="entry name" value="Intergrase catalytic core"/>
    <property type="match status" value="1"/>
</dbReference>
<evidence type="ECO:0000313" key="7">
    <source>
        <dbReference type="Proteomes" id="UP000005317"/>
    </source>
</evidence>
<name>A0A656HEA4_THINJ</name>
<keyword evidence="2" id="KW-0229">DNA integration</keyword>
<keyword evidence="3" id="KW-0238">DNA-binding</keyword>
<dbReference type="CDD" id="cd00801">
    <property type="entry name" value="INT_P4_C"/>
    <property type="match status" value="1"/>
</dbReference>
<comment type="similarity">
    <text evidence="1">Belongs to the 'phage' integrase family.</text>
</comment>
<dbReference type="Gene3D" id="3.30.160.390">
    <property type="entry name" value="Integrase, DNA-binding domain"/>
    <property type="match status" value="1"/>
</dbReference>
<dbReference type="OrthoDB" id="9795573at2"/>
<dbReference type="InterPro" id="IPR038488">
    <property type="entry name" value="Integrase_DNA-bd_sf"/>
</dbReference>
<dbReference type="Pfam" id="PF00589">
    <property type="entry name" value="Phage_integrase"/>
    <property type="match status" value="1"/>
</dbReference>
<dbReference type="AlphaFoldDB" id="A0A656HEA4"/>
<dbReference type="EMBL" id="JH651384">
    <property type="protein sequence ID" value="EIJ34693.1"/>
    <property type="molecule type" value="Genomic_DNA"/>
</dbReference>
<evidence type="ECO:0000259" key="5">
    <source>
        <dbReference type="PROSITE" id="PS51898"/>
    </source>
</evidence>